<keyword evidence="10" id="KW-1185">Reference proteome</keyword>
<protein>
    <submittedName>
        <fullName evidence="9">JAB domain-containing protein</fullName>
    </submittedName>
</protein>
<evidence type="ECO:0000256" key="4">
    <source>
        <dbReference type="ARBA" id="ARBA00022833"/>
    </source>
</evidence>
<dbReference type="InterPro" id="IPR000594">
    <property type="entry name" value="ThiF_NAD_FAD-bd"/>
</dbReference>
<evidence type="ECO:0000256" key="3">
    <source>
        <dbReference type="ARBA" id="ARBA00022801"/>
    </source>
</evidence>
<evidence type="ECO:0000313" key="10">
    <source>
        <dbReference type="Proteomes" id="UP000198856"/>
    </source>
</evidence>
<keyword evidence="1" id="KW-0645">Protease</keyword>
<sequence>MPPQEITEAVAAIAERDGVTVLKDPYRDDSNGRWIVKIRLSPDDLEPHPDVPRETDWYLHLRDTYPADSIGVYPADQEENTITATFPHQKLNVAGSDDTPWRRGDICVARYGHTLSQTGATGEPSTSRDRLCWHMDRALRWLSNAAKGELREPDEPFEIPAFDTNSASATTIAFNETQESFSDWMTAYGQWGTVNLRSLPTAEETYATGTFKDSDDEVVYQPQWGGYIDSNPDDSVSGAWALLEEVPIEPPWEAPETWEQLDVFFEGTETDPYELRANIKPVLDDEPVKILLIGFPIPATVDGDPEIIYWQPIEIKEFKDPNDLSGGFRDTGKGPEIAERREAGEEQIRWLDSDNWSHEQLTRRGHMTEWFLDRNIVLIGGGALGSMVAENLVRAGCQQLTIIDNDTHEIGNVARHTLTIDEVGGNKATAIADRLESIAPYAQVLDVDSAFPPSGELPEPIREAEVVIDCTASRGVRRALDAIRWNHPVVFCSAAMGRRANRLFCFTAYSHTFPYSDYNEAFDPWRLQEQIEWDEDEDAIPERVGCWHPASVIRTDRVMTWAGTVTRLLDQATALSLRENHFTVLETGSDDDLPTISKATPPFQDGTIWRAPESPITVQIPATCLEAMYDRCRKEHPCETGGILAGTDRLDGPALVVNARDPPRDSIQEPTRFLRGTDKVEEWLKDARESIGIDYLGEWHYHPDASPDISRDDRTAMNEIANDDGYDCPHPLLFIVGQDEEGQFSINAYLFHDSKEYEQLEQIDNPDAASTLNVGDDI</sequence>
<dbReference type="InterPro" id="IPR035985">
    <property type="entry name" value="Ubiquitin-activating_enz"/>
</dbReference>
<feature type="domain" description="JAB" evidence="7">
    <location>
        <begin position="622"/>
        <end position="738"/>
    </location>
</feature>
<reference evidence="9 10" key="1">
    <citation type="submission" date="2016-10" db="EMBL/GenBank/DDBJ databases">
        <authorList>
            <person name="de Groot N.N."/>
        </authorList>
    </citation>
    <scope>NUCLEOTIDE SEQUENCE [LARGE SCALE GENOMIC DNA]</scope>
    <source>
        <strain evidence="9 10">IBRC-M10015</strain>
    </source>
</reference>
<dbReference type="PANTHER" id="PTHR43267:SF1">
    <property type="entry name" value="TRNA THREONYLCARBAMOYLADENOSINE DEHYDRATASE"/>
    <property type="match status" value="1"/>
</dbReference>
<feature type="domain" description="THIF-type NAD/FAD binding fold" evidence="6">
    <location>
        <begin position="375"/>
        <end position="496"/>
    </location>
</feature>
<evidence type="ECO:0000313" key="9">
    <source>
        <dbReference type="EMBL" id="SDK14606.1"/>
    </source>
</evidence>
<keyword evidence="4" id="KW-0862">Zinc</keyword>
<dbReference type="EMBL" id="FNFC01000024">
    <property type="protein sequence ID" value="SDK14606.1"/>
    <property type="molecule type" value="Genomic_DNA"/>
</dbReference>
<keyword evidence="5" id="KW-0482">Metalloprotease</keyword>
<evidence type="ECO:0000256" key="1">
    <source>
        <dbReference type="ARBA" id="ARBA00022670"/>
    </source>
</evidence>
<evidence type="ECO:0000256" key="2">
    <source>
        <dbReference type="ARBA" id="ARBA00022723"/>
    </source>
</evidence>
<evidence type="ECO:0000259" key="7">
    <source>
        <dbReference type="Pfam" id="PF14464"/>
    </source>
</evidence>
<dbReference type="SUPFAM" id="SSF102712">
    <property type="entry name" value="JAB1/MPN domain"/>
    <property type="match status" value="1"/>
</dbReference>
<dbReference type="GO" id="GO:0008237">
    <property type="term" value="F:metallopeptidase activity"/>
    <property type="evidence" value="ECO:0007669"/>
    <property type="project" value="UniProtKB-KW"/>
</dbReference>
<dbReference type="CDD" id="cd01483">
    <property type="entry name" value="E1_enzyme_family"/>
    <property type="match status" value="1"/>
</dbReference>
<organism evidence="9 10">
    <name type="scientific">Halovenus aranensis</name>
    <dbReference type="NCBI Taxonomy" id="890420"/>
    <lineage>
        <taxon>Archaea</taxon>
        <taxon>Methanobacteriati</taxon>
        <taxon>Methanobacteriota</taxon>
        <taxon>Stenosarchaea group</taxon>
        <taxon>Halobacteria</taxon>
        <taxon>Halobacteriales</taxon>
        <taxon>Haloarculaceae</taxon>
        <taxon>Halovenus</taxon>
    </lineage>
</organism>
<evidence type="ECO:0000256" key="5">
    <source>
        <dbReference type="ARBA" id="ARBA00023049"/>
    </source>
</evidence>
<dbReference type="Pfam" id="PF14464">
    <property type="entry name" value="Prok-JAB"/>
    <property type="match status" value="1"/>
</dbReference>
<dbReference type="GO" id="GO:0006508">
    <property type="term" value="P:proteolysis"/>
    <property type="evidence" value="ECO:0007669"/>
    <property type="project" value="UniProtKB-KW"/>
</dbReference>
<evidence type="ECO:0000259" key="6">
    <source>
        <dbReference type="Pfam" id="PF00899"/>
    </source>
</evidence>
<keyword evidence="3" id="KW-0378">Hydrolase</keyword>
<dbReference type="GO" id="GO:0046872">
    <property type="term" value="F:metal ion binding"/>
    <property type="evidence" value="ECO:0007669"/>
    <property type="project" value="UniProtKB-KW"/>
</dbReference>
<dbReference type="AlphaFoldDB" id="A0A1G8ZHL2"/>
<dbReference type="Gene3D" id="3.40.140.10">
    <property type="entry name" value="Cytidine Deaminase, domain 2"/>
    <property type="match status" value="1"/>
</dbReference>
<dbReference type="GO" id="GO:0008641">
    <property type="term" value="F:ubiquitin-like modifier activating enzyme activity"/>
    <property type="evidence" value="ECO:0007669"/>
    <property type="project" value="InterPro"/>
</dbReference>
<keyword evidence="2" id="KW-0479">Metal-binding</keyword>
<dbReference type="SUPFAM" id="SSF69572">
    <property type="entry name" value="Activating enzymes of the ubiquitin-like proteins"/>
    <property type="match status" value="1"/>
</dbReference>
<dbReference type="InterPro" id="IPR028090">
    <property type="entry name" value="JAB_dom_prok"/>
</dbReference>
<dbReference type="GO" id="GO:0061503">
    <property type="term" value="F:tRNA threonylcarbamoyladenosine dehydratase"/>
    <property type="evidence" value="ECO:0007669"/>
    <property type="project" value="TreeGrafter"/>
</dbReference>
<feature type="domain" description="Cap2 central linker" evidence="8">
    <location>
        <begin position="148"/>
        <end position="356"/>
    </location>
</feature>
<dbReference type="InterPro" id="IPR045886">
    <property type="entry name" value="ThiF/MoeB/HesA"/>
</dbReference>
<proteinExistence type="predicted"/>
<accession>A0A1G8ZHL2</accession>
<dbReference type="GO" id="GO:0061504">
    <property type="term" value="P:cyclic threonylcarbamoyladenosine biosynthetic process"/>
    <property type="evidence" value="ECO:0007669"/>
    <property type="project" value="TreeGrafter"/>
</dbReference>
<dbReference type="Gene3D" id="3.40.50.720">
    <property type="entry name" value="NAD(P)-binding Rossmann-like Domain"/>
    <property type="match status" value="1"/>
</dbReference>
<evidence type="ECO:0000259" key="8">
    <source>
        <dbReference type="Pfam" id="PF26398"/>
    </source>
</evidence>
<dbReference type="InterPro" id="IPR058964">
    <property type="entry name" value="Cap2_linker"/>
</dbReference>
<gene>
    <name evidence="9" type="ORF">SAMN05216226_1249</name>
</gene>
<dbReference type="PANTHER" id="PTHR43267">
    <property type="entry name" value="TRNA THREONYLCARBAMOYLADENOSINE DEHYDRATASE"/>
    <property type="match status" value="1"/>
</dbReference>
<dbReference type="Pfam" id="PF00899">
    <property type="entry name" value="ThiF"/>
    <property type="match status" value="1"/>
</dbReference>
<name>A0A1G8ZHL2_9EURY</name>
<dbReference type="STRING" id="890420.SAMN05216226_1249"/>
<dbReference type="Pfam" id="PF26398">
    <property type="entry name" value="Cap2_linker"/>
    <property type="match status" value="1"/>
</dbReference>
<dbReference type="Proteomes" id="UP000198856">
    <property type="component" value="Unassembled WGS sequence"/>
</dbReference>